<feature type="compositionally biased region" description="Basic and acidic residues" evidence="1">
    <location>
        <begin position="149"/>
        <end position="161"/>
    </location>
</feature>
<reference evidence="3 4" key="1">
    <citation type="submission" date="2015-01" db="EMBL/GenBank/DDBJ databases">
        <title>The Genome Sequence of Exophiala spinifera CBS89968.</title>
        <authorList>
            <consortium name="The Broad Institute Genomics Platform"/>
            <person name="Cuomo C."/>
            <person name="de Hoog S."/>
            <person name="Gorbushina A."/>
            <person name="Stielow B."/>
            <person name="Teixiera M."/>
            <person name="Abouelleil A."/>
            <person name="Chapman S.B."/>
            <person name="Priest M."/>
            <person name="Young S.K."/>
            <person name="Wortman J."/>
            <person name="Nusbaum C."/>
            <person name="Birren B."/>
        </authorList>
    </citation>
    <scope>NUCLEOTIDE SEQUENCE [LARGE SCALE GENOMIC DNA]</scope>
    <source>
        <strain evidence="3 4">CBS 89968</strain>
    </source>
</reference>
<dbReference type="Gene3D" id="1.10.340.30">
    <property type="entry name" value="Hypothetical protein, domain 2"/>
    <property type="match status" value="1"/>
</dbReference>
<dbReference type="OrthoDB" id="5607at2759"/>
<dbReference type="Proteomes" id="UP000053328">
    <property type="component" value="Unassembled WGS sequence"/>
</dbReference>
<dbReference type="InterPro" id="IPR011257">
    <property type="entry name" value="DNA_glycosylase"/>
</dbReference>
<evidence type="ECO:0000313" key="3">
    <source>
        <dbReference type="EMBL" id="KIW16203.1"/>
    </source>
</evidence>
<dbReference type="Pfam" id="PF00730">
    <property type="entry name" value="HhH-GPD"/>
    <property type="match status" value="1"/>
</dbReference>
<dbReference type="RefSeq" id="XP_016236419.1">
    <property type="nucleotide sequence ID" value="XM_016380592.1"/>
</dbReference>
<dbReference type="SUPFAM" id="SSF48150">
    <property type="entry name" value="DNA-glycosylase"/>
    <property type="match status" value="1"/>
</dbReference>
<accession>A0A0D2BB21</accession>
<dbReference type="EMBL" id="KN847495">
    <property type="protein sequence ID" value="KIW16203.1"/>
    <property type="molecule type" value="Genomic_DNA"/>
</dbReference>
<name>A0A0D2BB21_9EURO</name>
<dbReference type="HOGENOM" id="CLU_042301_0_0_1"/>
<evidence type="ECO:0000313" key="4">
    <source>
        <dbReference type="Proteomes" id="UP000053328"/>
    </source>
</evidence>
<feature type="compositionally biased region" description="Basic residues" evidence="1">
    <location>
        <begin position="256"/>
        <end position="266"/>
    </location>
</feature>
<dbReference type="GO" id="GO:0003824">
    <property type="term" value="F:catalytic activity"/>
    <property type="evidence" value="ECO:0007669"/>
    <property type="project" value="InterPro"/>
</dbReference>
<protein>
    <recommendedName>
        <fullName evidence="2">HhH-GPD domain-containing protein</fullName>
    </recommendedName>
</protein>
<feature type="domain" description="HhH-GPD" evidence="2">
    <location>
        <begin position="334"/>
        <end position="496"/>
    </location>
</feature>
<dbReference type="STRING" id="91928.A0A0D2BB21"/>
<feature type="compositionally biased region" description="Polar residues" evidence="1">
    <location>
        <begin position="172"/>
        <end position="181"/>
    </location>
</feature>
<organism evidence="3 4">
    <name type="scientific">Exophiala spinifera</name>
    <dbReference type="NCBI Taxonomy" id="91928"/>
    <lineage>
        <taxon>Eukaryota</taxon>
        <taxon>Fungi</taxon>
        <taxon>Dikarya</taxon>
        <taxon>Ascomycota</taxon>
        <taxon>Pezizomycotina</taxon>
        <taxon>Eurotiomycetes</taxon>
        <taxon>Chaetothyriomycetidae</taxon>
        <taxon>Chaetothyriales</taxon>
        <taxon>Herpotrichiellaceae</taxon>
        <taxon>Exophiala</taxon>
    </lineage>
</organism>
<dbReference type="PANTHER" id="PTHR47203:SF1">
    <property type="entry name" value="HYPOTHETICAL BASE EXCISION DNA REPAIR PROTEIN (EUROFUNG)"/>
    <property type="match status" value="1"/>
</dbReference>
<dbReference type="VEuPathDB" id="FungiDB:PV08_06254"/>
<dbReference type="GeneID" id="27333337"/>
<evidence type="ECO:0000256" key="1">
    <source>
        <dbReference type="SAM" id="MobiDB-lite"/>
    </source>
</evidence>
<dbReference type="InterPro" id="IPR003265">
    <property type="entry name" value="HhH-GPD_domain"/>
</dbReference>
<proteinExistence type="predicted"/>
<gene>
    <name evidence="3" type="ORF">PV08_06254</name>
</gene>
<dbReference type="AlphaFoldDB" id="A0A0D2BB21"/>
<keyword evidence="4" id="KW-1185">Reference proteome</keyword>
<feature type="region of interest" description="Disordered" evidence="1">
    <location>
        <begin position="111"/>
        <end position="205"/>
    </location>
</feature>
<dbReference type="GO" id="GO:0006285">
    <property type="term" value="P:base-excision repair, AP site formation"/>
    <property type="evidence" value="ECO:0007669"/>
    <property type="project" value="UniProtKB-ARBA"/>
</dbReference>
<feature type="region of interest" description="Disordered" evidence="1">
    <location>
        <begin position="237"/>
        <end position="266"/>
    </location>
</feature>
<evidence type="ECO:0000259" key="2">
    <source>
        <dbReference type="Pfam" id="PF00730"/>
    </source>
</evidence>
<sequence length="497" mass="53934">MVSTRSGTKKEITAQVAAIDRACAARSTKQTAITEFFVKVVARSTVVTEDGTSNNGTVMESAVSVTTSNSSLTTASGSVDSSKSDVALQINLHNHQFTSSTSPEENAQVLSVKANGKSPSTPRKPLNARGKKRQPVEKASSSTVVKKLKVSETKGTKVKTEDVDEEFLPEQTEPTVNQQPQSERRVLRLRPRRGKDQKTATEGSNVGQSYPAKIVLLSLPPAKLKAIVDAADRQAEKDAQGTKKGAKALKSAQVTTKRKQGFRRPRGMPYTNNYQFAFGEDRLPNHLEPTAASIQEVAKIMELERMDMVKSGKVAPGAATPFHAGKGISAESLVRVILSQVCTNEAALDIQATMRQAYPYWVNGQKFIGNFPNYHSMRVQSVEKLRQVIQVGGFAFKAKSIKDCLDIIYAKNVARIPPGTIEHAGNEPFATDFVPGLLSMDYLWDIHQQGGKQAVFDSLVQLPQVGVKSASCLMAFNMGLPVFAVDTHVESMAKLLG</sequence>
<dbReference type="CDD" id="cd00056">
    <property type="entry name" value="ENDO3c"/>
    <property type="match status" value="1"/>
</dbReference>
<dbReference type="PANTHER" id="PTHR47203">
    <property type="match status" value="1"/>
</dbReference>